<dbReference type="SMART" id="SM00185">
    <property type="entry name" value="ARM"/>
    <property type="match status" value="4"/>
</dbReference>
<dbReference type="InterPro" id="IPR016024">
    <property type="entry name" value="ARM-type_fold"/>
</dbReference>
<dbReference type="PANTHER" id="PTHR23315">
    <property type="entry name" value="U BOX DOMAIN-CONTAINING"/>
    <property type="match status" value="1"/>
</dbReference>
<feature type="region of interest" description="Disordered" evidence="1">
    <location>
        <begin position="607"/>
        <end position="660"/>
    </location>
</feature>
<evidence type="ECO:0000259" key="2">
    <source>
        <dbReference type="Pfam" id="PF23744"/>
    </source>
</evidence>
<feature type="compositionally biased region" description="Basic and acidic residues" evidence="1">
    <location>
        <begin position="607"/>
        <end position="630"/>
    </location>
</feature>
<evidence type="ECO:0000313" key="3">
    <source>
        <dbReference type="EMBL" id="EWM29029.1"/>
    </source>
</evidence>
<accession>W7U7Z4</accession>
<feature type="domain" description="LRRK2 ARM repeat" evidence="2">
    <location>
        <begin position="333"/>
        <end position="483"/>
    </location>
</feature>
<dbReference type="PANTHER" id="PTHR23315:SF7">
    <property type="entry name" value="U-BOX DOMAIN-CONTAINING PROTEIN 4"/>
    <property type="match status" value="1"/>
</dbReference>
<reference evidence="3 4" key="1">
    <citation type="journal article" date="2014" name="Mol. Plant">
        <title>Chromosome Scale Genome Assembly and Transcriptome Profiling of Nannochloropsis gaditana in Nitrogen Depletion.</title>
        <authorList>
            <person name="Corteggiani Carpinelli E."/>
            <person name="Telatin A."/>
            <person name="Vitulo N."/>
            <person name="Forcato C."/>
            <person name="D'Angelo M."/>
            <person name="Schiavon R."/>
            <person name="Vezzi A."/>
            <person name="Giacometti G.M."/>
            <person name="Morosinotto T."/>
            <person name="Valle G."/>
        </authorList>
    </citation>
    <scope>NUCLEOTIDE SEQUENCE [LARGE SCALE GENOMIC DNA]</scope>
    <source>
        <strain evidence="3 4">B-31</strain>
    </source>
</reference>
<dbReference type="Pfam" id="PF23744">
    <property type="entry name" value="ARM_LRRK2"/>
    <property type="match status" value="1"/>
</dbReference>
<gene>
    <name evidence="3" type="ORF">Naga_100071g20</name>
</gene>
<dbReference type="Gene3D" id="1.25.10.10">
    <property type="entry name" value="Leucine-rich Repeat Variant"/>
    <property type="match status" value="3"/>
</dbReference>
<feature type="compositionally biased region" description="Basic residues" evidence="1">
    <location>
        <begin position="651"/>
        <end position="660"/>
    </location>
</feature>
<evidence type="ECO:0000256" key="1">
    <source>
        <dbReference type="SAM" id="MobiDB-lite"/>
    </source>
</evidence>
<organism evidence="3 4">
    <name type="scientific">Nannochloropsis gaditana</name>
    <dbReference type="NCBI Taxonomy" id="72520"/>
    <lineage>
        <taxon>Eukaryota</taxon>
        <taxon>Sar</taxon>
        <taxon>Stramenopiles</taxon>
        <taxon>Ochrophyta</taxon>
        <taxon>Eustigmatophyceae</taxon>
        <taxon>Eustigmatales</taxon>
        <taxon>Monodopsidaceae</taxon>
        <taxon>Nannochloropsis</taxon>
    </lineage>
</organism>
<sequence>MDEQAGLVKIIQCMNMYGNMEDVQEKGCVEINQLCDFPPIRELLCRVGAVQALLDALKTFPVSIGVQYAGCQALAKLSVDCNELRLHLGVSGAGTVLVEALARFSGEDANLQKSLGSQALPHCEGVRNFCLAAIFQLLQVEENMVPLLRANAWETVVNAMAAFPEDNDLTLSGCRLLIVMAEGLIKSGTANTKAMDVIMRQSPACQVVFRASTRALRHVENAAHQAVALSPLVQDFLLQGAWLTSSALAALASLSFENARQLVDLGACEHLRSLMRLCTNDVVVEWTVRALAEIALSLRGGFSPGAKADSQEHAWHTGMKDSSTNCQAVVAAVSIAPQNQNVQFAGCYAVATLATDCRKHQLQFHASHAVEMILQALRLFPDADHVQEWGHRALAVLASDCPENQSAILQNHGHVLVTSTLSRFLHLARVYFSACYVIVNLAQTNLEARKALGTAGACQQVVRGFAGPCGSDLDVLEWSCRALGDLANGCRENQERIRLEGGCTKVLETLSLLKETSPVHVSGCYALTHLIAGNRDAQVQVGASHGCEKLVNVILKSLPDSQARLWAFRALLTLTDTSLSVDRIVEMGTVPEMMEVINTWVGKMEAKAESNGGRDREEEGREKAQSRGKEGSNGGDRLGNAQEEGGDAARRRNRISKSGT</sequence>
<dbReference type="Proteomes" id="UP000019335">
    <property type="component" value="Chromosome 3"/>
</dbReference>
<comment type="caution">
    <text evidence="3">The sequence shown here is derived from an EMBL/GenBank/DDBJ whole genome shotgun (WGS) entry which is preliminary data.</text>
</comment>
<dbReference type="SUPFAM" id="SSF48371">
    <property type="entry name" value="ARM repeat"/>
    <property type="match status" value="2"/>
</dbReference>
<dbReference type="OrthoDB" id="73037at2759"/>
<protein>
    <recommendedName>
        <fullName evidence="2">LRRK2 ARM repeat domain-containing protein</fullName>
    </recommendedName>
</protein>
<dbReference type="AlphaFoldDB" id="W7U7Z4"/>
<dbReference type="InterPro" id="IPR000225">
    <property type="entry name" value="Armadillo"/>
</dbReference>
<keyword evidence="4" id="KW-1185">Reference proteome</keyword>
<dbReference type="InterPro" id="IPR011989">
    <property type="entry name" value="ARM-like"/>
</dbReference>
<name>W7U7Z4_9STRA</name>
<dbReference type="EMBL" id="AZIL01000179">
    <property type="protein sequence ID" value="EWM29029.1"/>
    <property type="molecule type" value="Genomic_DNA"/>
</dbReference>
<dbReference type="InterPro" id="IPR056597">
    <property type="entry name" value="ARM_LRRK2"/>
</dbReference>
<proteinExistence type="predicted"/>
<evidence type="ECO:0000313" key="4">
    <source>
        <dbReference type="Proteomes" id="UP000019335"/>
    </source>
</evidence>